<dbReference type="STRING" id="1940790.L21SP3_00148"/>
<organism evidence="2 3">
    <name type="scientific">Sedimentisphaera cyanobacteriorum</name>
    <dbReference type="NCBI Taxonomy" id="1940790"/>
    <lineage>
        <taxon>Bacteria</taxon>
        <taxon>Pseudomonadati</taxon>
        <taxon>Planctomycetota</taxon>
        <taxon>Phycisphaerae</taxon>
        <taxon>Sedimentisphaerales</taxon>
        <taxon>Sedimentisphaeraceae</taxon>
        <taxon>Sedimentisphaera</taxon>
    </lineage>
</organism>
<dbReference type="AlphaFoldDB" id="A0A1Q2HLR4"/>
<dbReference type="NCBIfam" id="TIGR04294">
    <property type="entry name" value="pre_pil_HX9DG"/>
    <property type="match status" value="1"/>
</dbReference>
<keyword evidence="1" id="KW-0472">Membrane</keyword>
<dbReference type="KEGG" id="pbu:L21SP3_00148"/>
<feature type="transmembrane region" description="Helical" evidence="1">
    <location>
        <begin position="39"/>
        <end position="63"/>
    </location>
</feature>
<dbReference type="InterPro" id="IPR012902">
    <property type="entry name" value="N_methyl_site"/>
</dbReference>
<accession>A0A1Q2HLR4</accession>
<evidence type="ECO:0000313" key="3">
    <source>
        <dbReference type="Proteomes" id="UP000188273"/>
    </source>
</evidence>
<sequence length="298" mass="34698">MKRFNKTSLNEEVSPNLGIECQNLLPNIYNRRSQAGFTLIELLVVISIIALLMAVLMPALGMARTQAKRTVCQTHLKQWGAIYTMYTNDNDSRFPPSCLDPEFNPRGSGTWFVVMRPYYQDPEILECAAATKAPEQRPERFNNRWNWRFSWWGSLFTQLMEEDEEIADIEGSYGQNWWITSTEESDGGAYPDKNKFKRITEMRSPRQVPMLGDCGAFLTRPTRDAQPPENDGDYDYATSDEMRRVCTNRHDTGGVNWVFADGSVSEILLKNLWETEWHKNWESREITDWPDWMRQLPE</sequence>
<dbReference type="NCBIfam" id="TIGR02532">
    <property type="entry name" value="IV_pilin_GFxxxE"/>
    <property type="match status" value="1"/>
</dbReference>
<dbReference type="Pfam" id="PF07963">
    <property type="entry name" value="N_methyl"/>
    <property type="match status" value="1"/>
</dbReference>
<dbReference type="RefSeq" id="WP_077538583.1">
    <property type="nucleotide sequence ID" value="NZ_CP019633.1"/>
</dbReference>
<dbReference type="PROSITE" id="PS00409">
    <property type="entry name" value="PROKAR_NTER_METHYL"/>
    <property type="match status" value="1"/>
</dbReference>
<dbReference type="OrthoDB" id="255848at2"/>
<keyword evidence="1" id="KW-1133">Transmembrane helix</keyword>
<dbReference type="SUPFAM" id="SSF54523">
    <property type="entry name" value="Pili subunits"/>
    <property type="match status" value="1"/>
</dbReference>
<protein>
    <submittedName>
        <fullName evidence="2">PilD-dependent protein PddA</fullName>
    </submittedName>
</protein>
<evidence type="ECO:0000313" key="2">
    <source>
        <dbReference type="EMBL" id="AQQ08372.1"/>
    </source>
</evidence>
<keyword evidence="3" id="KW-1185">Reference proteome</keyword>
<reference evidence="3" key="1">
    <citation type="submission" date="2017-02" db="EMBL/GenBank/DDBJ databases">
        <title>Comparative genomics and description of representatives of a novel lineage of planctomycetes thriving in anoxic sediments.</title>
        <authorList>
            <person name="Spring S."/>
            <person name="Bunk B."/>
            <person name="Sproer C."/>
            <person name="Klenk H.-P."/>
        </authorList>
    </citation>
    <scope>NUCLEOTIDE SEQUENCE [LARGE SCALE GENOMIC DNA]</scope>
    <source>
        <strain evidence="3">L21-RPul-D3</strain>
    </source>
</reference>
<dbReference type="PANTHER" id="PTHR30093">
    <property type="entry name" value="GENERAL SECRETION PATHWAY PROTEIN G"/>
    <property type="match status" value="1"/>
</dbReference>
<proteinExistence type="predicted"/>
<dbReference type="EMBL" id="CP019633">
    <property type="protein sequence ID" value="AQQ08372.1"/>
    <property type="molecule type" value="Genomic_DNA"/>
</dbReference>
<evidence type="ECO:0000256" key="1">
    <source>
        <dbReference type="SAM" id="Phobius"/>
    </source>
</evidence>
<dbReference type="Gene3D" id="3.30.700.10">
    <property type="entry name" value="Glycoprotein, Type 4 Pilin"/>
    <property type="match status" value="1"/>
</dbReference>
<dbReference type="Proteomes" id="UP000188273">
    <property type="component" value="Chromosome"/>
</dbReference>
<gene>
    <name evidence="2" type="primary">xcpT_1</name>
    <name evidence="2" type="ORF">L21SP3_00148</name>
</gene>
<name>A0A1Q2HLR4_9BACT</name>
<dbReference type="InterPro" id="IPR027558">
    <property type="entry name" value="Pre_pil_HX9DG_C"/>
</dbReference>
<dbReference type="InterPro" id="IPR045584">
    <property type="entry name" value="Pilin-like"/>
</dbReference>
<keyword evidence="1" id="KW-0812">Transmembrane</keyword>